<dbReference type="Proteomes" id="UP000005297">
    <property type="component" value="Unassembled WGS sequence"/>
</dbReference>
<evidence type="ECO:0000313" key="2">
    <source>
        <dbReference type="Proteomes" id="UP000005297"/>
    </source>
</evidence>
<dbReference type="InParanoid" id="Q0EWZ3"/>
<dbReference type="EMBL" id="AATS01000017">
    <property type="protein sequence ID" value="EAU53764.1"/>
    <property type="molecule type" value="Genomic_DNA"/>
</dbReference>
<protein>
    <submittedName>
        <fullName evidence="1">Uncharacterized protein</fullName>
    </submittedName>
</protein>
<dbReference type="STRING" id="314344.AL013_07195"/>
<comment type="caution">
    <text evidence="1">The sequence shown here is derived from an EMBL/GenBank/DDBJ whole genome shotgun (WGS) entry which is preliminary data.</text>
</comment>
<dbReference type="HOGENOM" id="CLU_2789009_0_0_0"/>
<dbReference type="RefSeq" id="WP_009849527.1">
    <property type="nucleotide sequence ID" value="NZ_DS022294.1"/>
</dbReference>
<gene>
    <name evidence="1" type="ORF">SPV1_10039</name>
</gene>
<reference evidence="1 2" key="1">
    <citation type="submission" date="2006-09" db="EMBL/GenBank/DDBJ databases">
        <authorList>
            <person name="Emerson D."/>
            <person name="Ferriera S."/>
            <person name="Johnson J."/>
            <person name="Kravitz S."/>
            <person name="Halpern A."/>
            <person name="Remington K."/>
            <person name="Beeson K."/>
            <person name="Tran B."/>
            <person name="Rogers Y.-H."/>
            <person name="Friedman R."/>
            <person name="Venter J.C."/>
        </authorList>
    </citation>
    <scope>NUCLEOTIDE SEQUENCE [LARGE SCALE GENOMIC DNA]</scope>
    <source>
        <strain evidence="1 2">PV-1</strain>
    </source>
</reference>
<dbReference type="OrthoDB" id="237270at2"/>
<evidence type="ECO:0000313" key="1">
    <source>
        <dbReference type="EMBL" id="EAU53764.1"/>
    </source>
</evidence>
<name>Q0EWZ3_9PROT</name>
<proteinExistence type="predicted"/>
<organism evidence="1 2">
    <name type="scientific">Mariprofundus ferrooxydans PV-1</name>
    <dbReference type="NCBI Taxonomy" id="314345"/>
    <lineage>
        <taxon>Bacteria</taxon>
        <taxon>Pseudomonadati</taxon>
        <taxon>Pseudomonadota</taxon>
        <taxon>Candidatius Mariprofundia</taxon>
        <taxon>Mariprofundales</taxon>
        <taxon>Mariprofundaceae</taxon>
        <taxon>Mariprofundus</taxon>
    </lineage>
</organism>
<dbReference type="AlphaFoldDB" id="Q0EWZ3"/>
<keyword evidence="2" id="KW-1185">Reference proteome</keyword>
<sequence length="68" mass="7827">MDKLKILLPGRIYQTLKHALPAEGFTICLSELTRKIHVPLSYADALYDWRLHLTPIREQAEKARGQTP</sequence>
<accession>Q0EWZ3</accession>